<keyword evidence="4" id="KW-1185">Reference proteome</keyword>
<dbReference type="InterPro" id="IPR002018">
    <property type="entry name" value="CarbesteraseB"/>
</dbReference>
<evidence type="ECO:0000313" key="4">
    <source>
        <dbReference type="Proteomes" id="UP000025947"/>
    </source>
</evidence>
<sequence>MPSATAKSAVSTPAGGLVGIESETGLAFLGIPYARPPLGDLRFRPPEPAPRWIGHRDAKTYGPSAPQNPDEPGIPYLPLDVGLTSEDCLYLNVWTPAADQHARPVLFWVHGGACTGGAGAEPFYEGARLAAEQDVVVVTINYRLGALGGFVYFNDLGDDRLAQSANVGLLDIALALRWVHDNIAALGGDPDCVTLAGQSAGGKLVATVLAMPAASGLFHRAILQSPGSPNAFEPAEGHALAAEFLRNLGTTDPEAIVEASAEDLWRAALPLSLLTMGPSGAPIAPTIDGSVLPAQVLRTIAAGTVDSVPLLVGSTTHELELMLRGPGMDTAGAEVLAGLAQMFDEPLRDRILAAYSDNALAELSPAAPYPVTALLSDRMVRLGAIRLLEAHANPQTFAYLLEWETQVDSGATHCIELPLLFDTTSVPDAPVLLGSGPDVAVLGRIVRDSWAAFMRTGDPSVAGAAAWPAYTIERRSTLLLGREPAVIDDPWAAQRQAWDGIEDPGGPLPSFTATRGQS</sequence>
<comment type="caution">
    <text evidence="3">The sequence shown here is derived from an EMBL/GenBank/DDBJ whole genome shotgun (WGS) entry which is preliminary data.</text>
</comment>
<dbReference type="AlphaFoldDB" id="A0A051TW34"/>
<evidence type="ECO:0000313" key="3">
    <source>
        <dbReference type="EMBL" id="KBZ61005.1"/>
    </source>
</evidence>
<organism evidence="3 4">
    <name type="scientific">Mycobacterium [tuberculosis] TKK-01-0051</name>
    <dbReference type="NCBI Taxonomy" id="1324261"/>
    <lineage>
        <taxon>Bacteria</taxon>
        <taxon>Bacillati</taxon>
        <taxon>Actinomycetota</taxon>
        <taxon>Actinomycetes</taxon>
        <taxon>Mycobacteriales</taxon>
        <taxon>Mycobacteriaceae</taxon>
        <taxon>Mycobacterium</taxon>
        <taxon>Mycobacterium avium complex (MAC)</taxon>
    </lineage>
</organism>
<feature type="region of interest" description="Disordered" evidence="1">
    <location>
        <begin position="498"/>
        <end position="518"/>
    </location>
</feature>
<dbReference type="Pfam" id="PF00135">
    <property type="entry name" value="COesterase"/>
    <property type="match status" value="1"/>
</dbReference>
<name>A0A051TW34_9MYCO</name>
<dbReference type="HOGENOM" id="CLU_006586_16_4_11"/>
<accession>A0A051TW34</accession>
<protein>
    <recommendedName>
        <fullName evidence="2">Carboxylesterase type B domain-containing protein</fullName>
    </recommendedName>
</protein>
<dbReference type="ESTHER" id="myctx-a0a051tw34">
    <property type="family name" value="Carb_B_Bacteria"/>
</dbReference>
<evidence type="ECO:0000259" key="2">
    <source>
        <dbReference type="Pfam" id="PF00135"/>
    </source>
</evidence>
<dbReference type="Proteomes" id="UP000025947">
    <property type="component" value="Unassembled WGS sequence"/>
</dbReference>
<dbReference type="PATRIC" id="fig|1324261.3.peg.3994"/>
<gene>
    <name evidence="3" type="ORF">K875_03956</name>
</gene>
<dbReference type="PANTHER" id="PTHR11559">
    <property type="entry name" value="CARBOXYLESTERASE"/>
    <property type="match status" value="1"/>
</dbReference>
<dbReference type="SUPFAM" id="SSF53474">
    <property type="entry name" value="alpha/beta-Hydrolases"/>
    <property type="match status" value="1"/>
</dbReference>
<dbReference type="InterPro" id="IPR029058">
    <property type="entry name" value="AB_hydrolase_fold"/>
</dbReference>
<proteinExistence type="predicted"/>
<reference evidence="3 4" key="1">
    <citation type="submission" date="2014-04" db="EMBL/GenBank/DDBJ databases">
        <title>The Genome Sequence of Mycobacterium tuberculosis TKK-01-0051.</title>
        <authorList>
            <consortium name="The Broad Institute Genomics Platform"/>
            <consortium name="The Broad Institute Genome Sequencing Center for Infectious Disease"/>
            <person name="Earl A.M."/>
            <person name="Cohen K."/>
            <person name="Pym A."/>
            <person name="Bishai W."/>
            <person name="Maharaj K."/>
            <person name="Desjardins C."/>
            <person name="Abeel T."/>
            <person name="Young S."/>
            <person name="Zeng Q."/>
            <person name="Gargeya S."/>
            <person name="Abouelleil A."/>
            <person name="Alvarado L."/>
            <person name="Chapman S.B."/>
            <person name="Gainer-Dewar J."/>
            <person name="Goldberg J."/>
            <person name="Griggs A."/>
            <person name="Gujja S."/>
            <person name="Hansen M."/>
            <person name="Howarth C."/>
            <person name="Imamovic A."/>
            <person name="Larimer J."/>
            <person name="Murphy C."/>
            <person name="Naylor J."/>
            <person name="Pearson M."/>
            <person name="Poon T.W."/>
            <person name="Priest M."/>
            <person name="Roberts A."/>
            <person name="Saif S."/>
            <person name="Shea T."/>
            <person name="Sykes S."/>
            <person name="Wortman J."/>
            <person name="Nusbaum C."/>
            <person name="Birren B."/>
        </authorList>
    </citation>
    <scope>NUCLEOTIDE SEQUENCE [LARGE SCALE GENOMIC DNA]</scope>
    <source>
        <strain evidence="3 4">TKK-01-0051</strain>
    </source>
</reference>
<dbReference type="Gene3D" id="3.40.50.1820">
    <property type="entry name" value="alpha/beta hydrolase"/>
    <property type="match status" value="1"/>
</dbReference>
<feature type="domain" description="Carboxylesterase type B" evidence="2">
    <location>
        <begin position="8"/>
        <end position="488"/>
    </location>
</feature>
<dbReference type="RefSeq" id="WP_100882221.1">
    <property type="nucleotide sequence ID" value="NZ_KK328284.1"/>
</dbReference>
<dbReference type="PROSITE" id="PS00941">
    <property type="entry name" value="CARBOXYLESTERASE_B_2"/>
    <property type="match status" value="1"/>
</dbReference>
<dbReference type="InterPro" id="IPR019819">
    <property type="entry name" value="Carboxylesterase_B_CS"/>
</dbReference>
<dbReference type="InterPro" id="IPR050309">
    <property type="entry name" value="Type-B_Carboxylest/Lipase"/>
</dbReference>
<evidence type="ECO:0000256" key="1">
    <source>
        <dbReference type="SAM" id="MobiDB-lite"/>
    </source>
</evidence>
<dbReference type="EMBL" id="JLXW01000010">
    <property type="protein sequence ID" value="KBZ61005.1"/>
    <property type="molecule type" value="Genomic_DNA"/>
</dbReference>